<proteinExistence type="predicted"/>
<name>A0ABT5DTI5_9BACT</name>
<protein>
    <submittedName>
        <fullName evidence="1">Uncharacterized protein</fullName>
    </submittedName>
</protein>
<evidence type="ECO:0000313" key="2">
    <source>
        <dbReference type="Proteomes" id="UP001221686"/>
    </source>
</evidence>
<sequence length="139" mass="15356">MTDAAISDAEAIAILGDAFVEPIVVAIAEPDAWWGQPEVTLRFRVEPVEDAGWADFKRELDTHGLGRTRTGQWIELVPRGTTVSRARYQAFALGLRDAMPAIFVRLGPHDEDPAHAFLVATLRDASLVTREEFARAMRG</sequence>
<organism evidence="1 2">
    <name type="scientific">Nannocystis bainbridge</name>
    <dbReference type="NCBI Taxonomy" id="2995303"/>
    <lineage>
        <taxon>Bacteria</taxon>
        <taxon>Pseudomonadati</taxon>
        <taxon>Myxococcota</taxon>
        <taxon>Polyangia</taxon>
        <taxon>Nannocystales</taxon>
        <taxon>Nannocystaceae</taxon>
        <taxon>Nannocystis</taxon>
    </lineage>
</organism>
<comment type="caution">
    <text evidence="1">The sequence shown here is derived from an EMBL/GenBank/DDBJ whole genome shotgun (WGS) entry which is preliminary data.</text>
</comment>
<accession>A0ABT5DTI5</accession>
<gene>
    <name evidence="1" type="ORF">POL25_08630</name>
</gene>
<keyword evidence="2" id="KW-1185">Reference proteome</keyword>
<dbReference type="Proteomes" id="UP001221686">
    <property type="component" value="Unassembled WGS sequence"/>
</dbReference>
<reference evidence="1 2" key="1">
    <citation type="submission" date="2022-11" db="EMBL/GenBank/DDBJ databases">
        <title>Minimal conservation of predation-associated metabolite biosynthetic gene clusters underscores biosynthetic potential of Myxococcota including descriptions for ten novel species: Archangium lansinium sp. nov., Myxococcus landrumus sp. nov., Nannocystis bai.</title>
        <authorList>
            <person name="Ahearne A."/>
            <person name="Stevens C."/>
            <person name="Dowd S."/>
        </authorList>
    </citation>
    <scope>NUCLEOTIDE SEQUENCE [LARGE SCALE GENOMIC DNA]</scope>
    <source>
        <strain evidence="1 2">BB15-2</strain>
    </source>
</reference>
<dbReference type="EMBL" id="JAQNDL010000001">
    <property type="protein sequence ID" value="MDC0716954.1"/>
    <property type="molecule type" value="Genomic_DNA"/>
</dbReference>
<dbReference type="RefSeq" id="WP_272085442.1">
    <property type="nucleotide sequence ID" value="NZ_JAQNDL010000001.1"/>
</dbReference>
<evidence type="ECO:0000313" key="1">
    <source>
        <dbReference type="EMBL" id="MDC0716954.1"/>
    </source>
</evidence>